<dbReference type="VEuPathDB" id="FungiDB:A1Q1_01129"/>
<sequence>MVAFDHRYYPHIIDEILSYLDFGGCFVARNVCKSWRQRTAQLLHAKGHRHLALVCKKDGRVVLEARDINYPPPSLLVHVHPRFPDPWDEPGTPEGWWEPPANDAAVVDVIGGRYALKEGYWLPRFARNARILRWYGPPPCPMEDLNLKHTLFFVQLKPGKKAPRILVDTMRHPTVVTVSVECHADPTAASDSAHFDINSRLTQRIFVILNKPPLAIDAGATSTDSNLLKAPASGSNIDYIYGFINRAGSAQLVTYIVGLELWLPEESALQEFIGSIEQQARKSRAITAEQFSQRCRFLTHAEYEAEVGKETYKLQTRR</sequence>
<feature type="domain" description="F-box" evidence="1">
    <location>
        <begin position="11"/>
        <end position="37"/>
    </location>
</feature>
<dbReference type="Proteomes" id="UP000002748">
    <property type="component" value="Unassembled WGS sequence"/>
</dbReference>
<reference evidence="2 3" key="1">
    <citation type="journal article" date="2012" name="Eukaryot. Cell">
        <title>Draft genome sequence of CBS 2479, the standard type strain of Trichosporon asahii.</title>
        <authorList>
            <person name="Yang R.Y."/>
            <person name="Li H.T."/>
            <person name="Zhu H."/>
            <person name="Zhou G.P."/>
            <person name="Wang M."/>
            <person name="Wang L."/>
        </authorList>
    </citation>
    <scope>NUCLEOTIDE SEQUENCE [LARGE SCALE GENOMIC DNA]</scope>
    <source>
        <strain evidence="3">ATCC 90039 / CBS 2479 / JCM 2466 / KCTC 7840 / NCYC 2677 / UAMH 7654</strain>
    </source>
</reference>
<accession>J6F3B0</accession>
<protein>
    <recommendedName>
        <fullName evidence="1">F-box domain-containing protein</fullName>
    </recommendedName>
</protein>
<dbReference type="RefSeq" id="XP_014180879.1">
    <property type="nucleotide sequence ID" value="XM_014325404.1"/>
</dbReference>
<gene>
    <name evidence="2" type="ORF">A1Q1_01129</name>
</gene>
<comment type="caution">
    <text evidence="2">The sequence shown here is derived from an EMBL/GenBank/DDBJ whole genome shotgun (WGS) entry which is preliminary data.</text>
</comment>
<name>J6F3B0_TRIAS</name>
<dbReference type="AlphaFoldDB" id="J6F3B0"/>
<evidence type="ECO:0000313" key="3">
    <source>
        <dbReference type="Proteomes" id="UP000002748"/>
    </source>
</evidence>
<dbReference type="EMBL" id="ALBS01000160">
    <property type="protein sequence ID" value="EJT49707.1"/>
    <property type="molecule type" value="Genomic_DNA"/>
</dbReference>
<proteinExistence type="predicted"/>
<evidence type="ECO:0000313" key="2">
    <source>
        <dbReference type="EMBL" id="EJT49707.1"/>
    </source>
</evidence>
<dbReference type="Pfam" id="PF00646">
    <property type="entry name" value="F-box"/>
    <property type="match status" value="1"/>
</dbReference>
<dbReference type="KEGG" id="tasa:A1Q1_01129"/>
<dbReference type="GeneID" id="25984643"/>
<dbReference type="InterPro" id="IPR001810">
    <property type="entry name" value="F-box_dom"/>
</dbReference>
<evidence type="ECO:0000259" key="1">
    <source>
        <dbReference type="Pfam" id="PF00646"/>
    </source>
</evidence>
<dbReference type="HOGENOM" id="CLU_065431_0_0_1"/>
<organism evidence="2 3">
    <name type="scientific">Trichosporon asahii var. asahii (strain ATCC 90039 / CBS 2479 / JCM 2466 / KCTC 7840 / NBRC 103889/ NCYC 2677 / UAMH 7654)</name>
    <name type="common">Yeast</name>
    <dbReference type="NCBI Taxonomy" id="1186058"/>
    <lineage>
        <taxon>Eukaryota</taxon>
        <taxon>Fungi</taxon>
        <taxon>Dikarya</taxon>
        <taxon>Basidiomycota</taxon>
        <taxon>Agaricomycotina</taxon>
        <taxon>Tremellomycetes</taxon>
        <taxon>Trichosporonales</taxon>
        <taxon>Trichosporonaceae</taxon>
        <taxon>Trichosporon</taxon>
    </lineage>
</organism>
<dbReference type="InterPro" id="IPR036047">
    <property type="entry name" value="F-box-like_dom_sf"/>
</dbReference>
<dbReference type="SUPFAM" id="SSF81383">
    <property type="entry name" value="F-box domain"/>
    <property type="match status" value="1"/>
</dbReference>